<dbReference type="GO" id="GO:0005789">
    <property type="term" value="C:endoplasmic reticulum membrane"/>
    <property type="evidence" value="ECO:0007669"/>
    <property type="project" value="UniProtKB-SubCell"/>
</dbReference>
<feature type="transmembrane region" description="Helical" evidence="12">
    <location>
        <begin position="54"/>
        <end position="77"/>
    </location>
</feature>
<dbReference type="eggNOG" id="KOG2516">
    <property type="taxonomic scope" value="Eukaryota"/>
</dbReference>
<evidence type="ECO:0000313" key="14">
    <source>
        <dbReference type="Proteomes" id="UP000001072"/>
    </source>
</evidence>
<dbReference type="OrthoDB" id="19039at2759"/>
<proteinExistence type="inferred from homology"/>
<comment type="function">
    <text evidence="10">Mannosyltransferase that operates in the biosynthetic pathway of dolichol-linked oligosaccharides, the glycan precursors employed in protein asparagine (N)-glycosylation. The assembly of dolichol-linked oligosaccharides begins on the cytosolic side of the endoplasmic reticulum membrane and finishes in its lumen. The sequential addition of sugars to dolichol pyrophosphate produces dolichol-linked oligosaccharides containing fourteen sugars, including two GlcNAcs, nine mannoses and three glucoses. Once assembled, the oligosaccharide is transferred from the lipid to nascent proteins by oligosaccharyltransferases. In the lumen of the endoplasmic reticulum, adds the eighth mannose residue in an alpha-1,6 linkage onto Man(7)GlcNAc(2)-PP-dolichol to produce Man(8)GlcNAc(2)-PP-dolichol.</text>
</comment>
<comment type="catalytic activity">
    <reaction evidence="11">
        <text>an alpha-D-Man-(1-&gt;2)-alpha-D-Man-(1-&gt;2)-alpha-D-Man-(1-&gt;3)-[alpha-D-Man-(1-&gt;2)-alpha-D-Man-(1-&gt;3)-alpha-D-Man-(1-&gt;6)]-beta-D-Man-(1-&gt;4)-beta-D-GlcNAc-(1-&gt;4)-alpha-D-GlcNAc-diphospho-di-trans,poly-cis-dolichol + a di-trans,poly-cis-dolichyl beta-D-mannosyl phosphate = an alpha-D-Man-(1-&gt;2)-alpha-D-Man-(1-&gt;2)-alpha-D-Man-(1-&gt;3)-[alpha-D-Man-(1-&gt;2)-alpha-D-Man-(1-&gt;3)-[alpha-D-Man-(1-&gt;6)]-alpha-D-Man-(1-&gt;6)]-beta-D-Man-(1-&gt;4)-beta-D-GlcNAc-(1-&gt;4)-alpha-D-GlcNAc-diphospho-di-trans,poly-cis-dolichol + a di-trans,poly-cis-dolichyl phosphate + H(+)</text>
        <dbReference type="Rhea" id="RHEA:29535"/>
        <dbReference type="Rhea" id="RHEA-COMP:19498"/>
        <dbReference type="Rhea" id="RHEA-COMP:19501"/>
        <dbReference type="Rhea" id="RHEA-COMP:19518"/>
        <dbReference type="Rhea" id="RHEA-COMP:19519"/>
        <dbReference type="ChEBI" id="CHEBI:15378"/>
        <dbReference type="ChEBI" id="CHEBI:57683"/>
        <dbReference type="ChEBI" id="CHEBI:58211"/>
        <dbReference type="ChEBI" id="CHEBI:132517"/>
        <dbReference type="ChEBI" id="CHEBI:132519"/>
        <dbReference type="EC" id="2.4.1.260"/>
    </reaction>
    <physiologicalReaction direction="left-to-right" evidence="11">
        <dbReference type="Rhea" id="RHEA:29536"/>
    </physiologicalReaction>
</comment>
<dbReference type="PANTHER" id="PTHR22760:SF1">
    <property type="entry name" value="DOL-P-MAN:MAN(7)GLCNAC(2)-PP-DOL ALPHA-1,6-MANNOSYLTRANSFERASE"/>
    <property type="match status" value="1"/>
</dbReference>
<evidence type="ECO:0000256" key="10">
    <source>
        <dbReference type="ARBA" id="ARBA00044721"/>
    </source>
</evidence>
<evidence type="ECO:0000256" key="8">
    <source>
        <dbReference type="ARBA" id="ARBA00022989"/>
    </source>
</evidence>
<dbReference type="VEuPathDB" id="FungiDB:MELLADRAFT_40792"/>
<feature type="transmembrane region" description="Helical" evidence="12">
    <location>
        <begin position="290"/>
        <end position="309"/>
    </location>
</feature>
<evidence type="ECO:0000256" key="3">
    <source>
        <dbReference type="ARBA" id="ARBA00007063"/>
    </source>
</evidence>
<evidence type="ECO:0000256" key="11">
    <source>
        <dbReference type="ARBA" id="ARBA00048899"/>
    </source>
</evidence>
<evidence type="ECO:0000256" key="5">
    <source>
        <dbReference type="ARBA" id="ARBA00022679"/>
    </source>
</evidence>
<dbReference type="AlphaFoldDB" id="F4S9U6"/>
<dbReference type="GO" id="GO:0006487">
    <property type="term" value="P:protein N-linked glycosylation"/>
    <property type="evidence" value="ECO:0007669"/>
    <property type="project" value="TreeGrafter"/>
</dbReference>
<evidence type="ECO:0000256" key="4">
    <source>
        <dbReference type="ARBA" id="ARBA00022676"/>
    </source>
</evidence>
<keyword evidence="9 12" id="KW-0472">Membrane</keyword>
<dbReference type="UniPathway" id="UPA00378"/>
<dbReference type="PANTHER" id="PTHR22760">
    <property type="entry name" value="GLYCOSYLTRANSFERASE"/>
    <property type="match status" value="1"/>
</dbReference>
<dbReference type="InParanoid" id="F4S9U6"/>
<reference evidence="14" key="1">
    <citation type="journal article" date="2011" name="Proc. Natl. Acad. Sci. U.S.A.">
        <title>Obligate biotrophy features unraveled by the genomic analysis of rust fungi.</title>
        <authorList>
            <person name="Duplessis S."/>
            <person name="Cuomo C.A."/>
            <person name="Lin Y.-C."/>
            <person name="Aerts A."/>
            <person name="Tisserant E."/>
            <person name="Veneault-Fourrey C."/>
            <person name="Joly D.L."/>
            <person name="Hacquard S."/>
            <person name="Amselem J."/>
            <person name="Cantarel B.L."/>
            <person name="Chiu R."/>
            <person name="Coutinho P.M."/>
            <person name="Feau N."/>
            <person name="Field M."/>
            <person name="Frey P."/>
            <person name="Gelhaye E."/>
            <person name="Goldberg J."/>
            <person name="Grabherr M.G."/>
            <person name="Kodira C.D."/>
            <person name="Kohler A."/>
            <person name="Kuees U."/>
            <person name="Lindquist E.A."/>
            <person name="Lucas S.M."/>
            <person name="Mago R."/>
            <person name="Mauceli E."/>
            <person name="Morin E."/>
            <person name="Murat C."/>
            <person name="Pangilinan J.L."/>
            <person name="Park R."/>
            <person name="Pearson M."/>
            <person name="Quesneville H."/>
            <person name="Rouhier N."/>
            <person name="Sakthikumar S."/>
            <person name="Salamov A.A."/>
            <person name="Schmutz J."/>
            <person name="Selles B."/>
            <person name="Shapiro H."/>
            <person name="Tanguay P."/>
            <person name="Tuskan G.A."/>
            <person name="Henrissat B."/>
            <person name="Van de Peer Y."/>
            <person name="Rouze P."/>
            <person name="Ellis J.G."/>
            <person name="Dodds P.N."/>
            <person name="Schein J.E."/>
            <person name="Zhong S."/>
            <person name="Hamelin R.C."/>
            <person name="Grigoriev I.V."/>
            <person name="Szabo L.J."/>
            <person name="Martin F."/>
        </authorList>
    </citation>
    <scope>NUCLEOTIDE SEQUENCE [LARGE SCALE GENOMIC DNA]</scope>
    <source>
        <strain evidence="14">98AG31 / pathotype 3-4-7</strain>
    </source>
</reference>
<gene>
    <name evidence="13" type="ORF">MELLADRAFT_40792</name>
</gene>
<keyword evidence="6 12" id="KW-0812">Transmembrane</keyword>
<evidence type="ECO:0000256" key="6">
    <source>
        <dbReference type="ARBA" id="ARBA00022692"/>
    </source>
</evidence>
<protein>
    <recommendedName>
        <fullName evidence="12">Mannosyltransferase</fullName>
        <ecNumber evidence="12">2.4.1.-</ecNumber>
    </recommendedName>
</protein>
<sequence>MIITQLQLLIHPFTKVEESFNLHGIYDYLFQSTWSTWAHQGDHLTFTGPIPRTFLGSIIVGFISSPIISIFKTLGFLNSKYGQHLVRSILAIINSSSIAYFGLCTRYVFGNSIGMMTIILSSLQFHLPFYSSRTLPNMFAFSLGPLLRCGSLLSLAAVIFRLELLALLFPITLFSLISRSVSIWEVLTRGFLVVFAALEVTVPLDSYFWQKFTWPEGSSVFFNVIQGHSSDWGIMPWHEYFTKSLPKLLGLSYPIGLIGFLIDRKTSFLGINCLVFISLMSFLKHKEWRFIVYVIPIFNLSTSVCLTKIGMMCPSIKNLRWYLFTLICLITVSQTVFTSYISYHNYPGGRALKDLHSIPSLANR</sequence>
<dbReference type="Pfam" id="PF03901">
    <property type="entry name" value="Glyco_transf_22"/>
    <property type="match status" value="1"/>
</dbReference>
<dbReference type="EMBL" id="GL883173">
    <property type="protein sequence ID" value="EGF98578.1"/>
    <property type="molecule type" value="Genomic_DNA"/>
</dbReference>
<keyword evidence="4 12" id="KW-0328">Glycosyltransferase</keyword>
<evidence type="ECO:0000256" key="2">
    <source>
        <dbReference type="ARBA" id="ARBA00004922"/>
    </source>
</evidence>
<comment type="subcellular location">
    <subcellularLocation>
        <location evidence="1 12">Endoplasmic reticulum membrane</location>
        <topology evidence="1 12">Multi-pass membrane protein</topology>
    </subcellularLocation>
</comment>
<accession>F4S9U6</accession>
<evidence type="ECO:0000256" key="7">
    <source>
        <dbReference type="ARBA" id="ARBA00022824"/>
    </source>
</evidence>
<dbReference type="Proteomes" id="UP000001072">
    <property type="component" value="Unassembled WGS sequence"/>
</dbReference>
<dbReference type="GO" id="GO:0052917">
    <property type="term" value="F:dol-P-Man:Man(7)GlcNAc(2)-PP-Dol alpha-1,6-mannosyltransferase activity"/>
    <property type="evidence" value="ECO:0007669"/>
    <property type="project" value="UniProtKB-EC"/>
</dbReference>
<evidence type="ECO:0000256" key="12">
    <source>
        <dbReference type="RuleBase" id="RU363075"/>
    </source>
</evidence>
<dbReference type="RefSeq" id="XP_007418125.1">
    <property type="nucleotide sequence ID" value="XM_007418063.1"/>
</dbReference>
<evidence type="ECO:0000313" key="13">
    <source>
        <dbReference type="EMBL" id="EGF98578.1"/>
    </source>
</evidence>
<organism evidence="14">
    <name type="scientific">Melampsora larici-populina (strain 98AG31 / pathotype 3-4-7)</name>
    <name type="common">Poplar leaf rust fungus</name>
    <dbReference type="NCBI Taxonomy" id="747676"/>
    <lineage>
        <taxon>Eukaryota</taxon>
        <taxon>Fungi</taxon>
        <taxon>Dikarya</taxon>
        <taxon>Basidiomycota</taxon>
        <taxon>Pucciniomycotina</taxon>
        <taxon>Pucciniomycetes</taxon>
        <taxon>Pucciniales</taxon>
        <taxon>Melampsoraceae</taxon>
        <taxon>Melampsora</taxon>
    </lineage>
</organism>
<feature type="transmembrane region" description="Helical" evidence="12">
    <location>
        <begin position="321"/>
        <end position="343"/>
    </location>
</feature>
<dbReference type="EC" id="2.4.1.-" evidence="12"/>
<name>F4S9U6_MELLP</name>
<keyword evidence="7 12" id="KW-0256">Endoplasmic reticulum</keyword>
<feature type="transmembrane region" description="Helical" evidence="12">
    <location>
        <begin position="191"/>
        <end position="209"/>
    </location>
</feature>
<keyword evidence="8 12" id="KW-1133">Transmembrane helix</keyword>
<evidence type="ECO:0000256" key="1">
    <source>
        <dbReference type="ARBA" id="ARBA00004477"/>
    </source>
</evidence>
<dbReference type="HOGENOM" id="CLU_008917_2_1_1"/>
<keyword evidence="14" id="KW-1185">Reference proteome</keyword>
<evidence type="ECO:0000256" key="9">
    <source>
        <dbReference type="ARBA" id="ARBA00023136"/>
    </source>
</evidence>
<comment type="pathway">
    <text evidence="2">Protein modification; protein glycosylation.</text>
</comment>
<dbReference type="STRING" id="747676.F4S9U6"/>
<feature type="transmembrane region" description="Helical" evidence="12">
    <location>
        <begin position="267"/>
        <end position="284"/>
    </location>
</feature>
<dbReference type="FunCoup" id="F4S9U6">
    <property type="interactions" value="176"/>
</dbReference>
<feature type="transmembrane region" description="Helical" evidence="12">
    <location>
        <begin position="109"/>
        <end position="127"/>
    </location>
</feature>
<keyword evidence="5 13" id="KW-0808">Transferase</keyword>
<dbReference type="KEGG" id="mlr:MELLADRAFT_40792"/>
<dbReference type="InterPro" id="IPR005599">
    <property type="entry name" value="GPI_mannosylTrfase"/>
</dbReference>
<feature type="transmembrane region" description="Helical" evidence="12">
    <location>
        <begin position="166"/>
        <end position="184"/>
    </location>
</feature>
<comment type="similarity">
    <text evidence="3 12">Belongs to the glycosyltransferase 22 family.</text>
</comment>
<dbReference type="GeneID" id="18927923"/>